<feature type="compositionally biased region" description="Gly residues" evidence="7">
    <location>
        <begin position="1137"/>
        <end position="1153"/>
    </location>
</feature>
<feature type="compositionally biased region" description="Low complexity" evidence="7">
    <location>
        <begin position="1353"/>
        <end position="1366"/>
    </location>
</feature>
<dbReference type="Pfam" id="PF07714">
    <property type="entry name" value="PK_Tyr_Ser-Thr"/>
    <property type="match status" value="1"/>
</dbReference>
<dbReference type="InterPro" id="IPR000719">
    <property type="entry name" value="Prot_kinase_dom"/>
</dbReference>
<feature type="signal peptide" evidence="9">
    <location>
        <begin position="1"/>
        <end position="26"/>
    </location>
</feature>
<keyword evidence="2" id="KW-0808">Transferase</keyword>
<dbReference type="InterPro" id="IPR001245">
    <property type="entry name" value="Ser-Thr/Tyr_kinase_cat_dom"/>
</dbReference>
<dbReference type="PANTHER" id="PTHR44329">
    <property type="entry name" value="SERINE/THREONINE-PROTEIN KINASE TNNI3K-RELATED"/>
    <property type="match status" value="1"/>
</dbReference>
<dbReference type="SMART" id="SM00220">
    <property type="entry name" value="S_TKc"/>
    <property type="match status" value="1"/>
</dbReference>
<keyword evidence="8" id="KW-0812">Transmembrane</keyword>
<feature type="compositionally biased region" description="Polar residues" evidence="7">
    <location>
        <begin position="1427"/>
        <end position="1439"/>
    </location>
</feature>
<dbReference type="PROSITE" id="PS00107">
    <property type="entry name" value="PROTEIN_KINASE_ATP"/>
    <property type="match status" value="1"/>
</dbReference>
<dbReference type="InterPro" id="IPR051681">
    <property type="entry name" value="Ser/Thr_Kinases-Pseudokinases"/>
</dbReference>
<feature type="compositionally biased region" description="Low complexity" evidence="7">
    <location>
        <begin position="1633"/>
        <end position="1647"/>
    </location>
</feature>
<feature type="compositionally biased region" description="Polar residues" evidence="7">
    <location>
        <begin position="1534"/>
        <end position="1543"/>
    </location>
</feature>
<evidence type="ECO:0000256" key="8">
    <source>
        <dbReference type="SAM" id="Phobius"/>
    </source>
</evidence>
<sequence>MGMCKKTTWRQVAAIIVVCCAGTGCAAPADGDNSQLHTLATNALFPGGASVLPLPLPLGPAYNTSNFRAYVNVTVSAYADGPASGFTVNISTLSDLVNLLGQMYYPQGILFQVLSMVPANSNDSMVDCTIPSANGKMGVCVSMLVLLLDDTRTLFVTSTLTNVDVAAGNAAKAGTKNTMSWVFTELFSRAGGRLQWQQVAQADVLHPPLVQPIFSFWSPIPTRTRTITAQLQGNQILPFPAYQEQATLGAIKSTLSNVAIFVSLDAAIPSTAAPGRKLLASRTVPYVNITYDFDCFASLSLPTTVADWQVLSPQLLKSLQLAGVPVDVVQVVSVNFTTPADLVAAQAAAAATPPVGQSDADKALTNSVAAAVDLTKALTDSMSKTLQALGYSPSTAPGAPAVVQSPLQQAATPQSPPSPAPAATTALPMPPAAVPPPPGANSADQGRNGQGGKLPLGLIGGLAAGVLVALMLASLAIAIYLRRRRQQKKEDMAVNGADNNLDNHLDPYHALHLNKSTDSGNKSGNSGFESLNYPFLESRRSSRGGPFSRDGSSGLGNSSSRSSGLGTSLLAHARSGSSGSGSSDAMKPPPGYTPAASIIAPQDLTICKKRDGSDFLLGQGTFGVVYKAMRRHVQECAVKVLKCINDDELLSFQREVYIMQQCSFDRNIVQFYGFCVSPPMLVLEFMEGGDMWSALRGDSRDELQWYNKGRSLALDVARGLHFLHEHKVVHADMKTKNILLSAGRMTAKIADVGLARFMAHTHMDTKSLPMGTFVYAAPELLLGKRSDHKVDIYSFGIILWELVTLMTPARGNLRSVRVPEECPPDVARLIEDCLEANLPDKRPTASVIYDRLMASPATLEEAREQVANPEAYAAALALADVGPSGSGKTTFHTAIHADAEDLPSTVNNSGGQSGPWNSEDFASGEPKTDITEVLSHSPTSTLQDRFISAGSDWSADTANVDSWGRQSGRASTDTDRAGPADGFPTEHSLSTDLFVVSEAVDESGEDHHNHAEEPEEHSDPGSSVAPAPVSPLTLVVKPPAAPRNLSPGTSLESIQESEEAPEAEEQHQRLLQAEDAIIEEEIERGGLSSADEDADMDDDDDDDMSVAASDASSEALALAVAANGSDLDEDVRESRGGRGGGSSRCSGGGGGTEKQGSVLAPAFSKGLTRLASLLPRRDGRGAAASSSAHPGELRGAFPSAGSLRASFMGSSSSLALPKEDSEEEEADDRLDVRPIAMAAAMPQRPKLAEPATPGGHAEMPPAFTRSKLSTTSGSVSSIADSPAPSPAPSRVRFSTTPEVLDEDGARALSPTSTSSLQGQPSGYLASAELSAAPAPRRVPRLPTRPPTRDALKHSAAAAALDDAASAQPPPDHHNAAAMAGPGHAPSEKAGQQGAPAKKEEAKKCPTQALVSNFWEAAASRGFESGLGSETSDEPQNAQPAQAGVGAYPRSATAPVVQQKGPSPAASEMPPKTVEVTKLPSAAPPPIHAAAMDFWRTAASGSVDNDQKPKSAPAKVTEERAAATKTDAVEFRPTQAPTPSTNLAANRFWQAAAQDSYGDSGRRQSGSRAGSLAEASQAAPSAEQPVREREKPQGSGLAAAGKQQSARLAAVRLRQAAAVRNTSLAMVKAGNVPLSSSASIRSSALRAATDSSDGGSAQPAHPFAHGRALWQRASNAAMSGSRGSSPPGATRDGQPDSPQGASPPAQRRMSTGVSRSSWVRANDPAAAPLGPRSPHPPPSLAGASSLPAKSAADSMQQRRSSDPRGFAARSADGSASGSGSGSASSLRVHPSLDALAGISREGSAYSSAISPFNSVLPPVKVKLQEDRSLEAERADKQLAQQLFRAAQARRSQESGKAADWLTKH</sequence>
<name>A0ABR2YZY0_9CHLO</name>
<keyword evidence="4" id="KW-0418">Kinase</keyword>
<feature type="region of interest" description="Disordered" evidence="7">
    <location>
        <begin position="538"/>
        <end position="594"/>
    </location>
</feature>
<feature type="region of interest" description="Disordered" evidence="7">
    <location>
        <begin position="1497"/>
        <end position="1786"/>
    </location>
</feature>
<feature type="compositionally biased region" description="Polar residues" evidence="7">
    <location>
        <begin position="958"/>
        <end position="971"/>
    </location>
</feature>
<dbReference type="PROSITE" id="PS00108">
    <property type="entry name" value="PROTEIN_KINASE_ST"/>
    <property type="match status" value="1"/>
</dbReference>
<feature type="chain" id="PRO_5045833143" description="Protein kinase domain-containing protein" evidence="9">
    <location>
        <begin position="27"/>
        <end position="1863"/>
    </location>
</feature>
<evidence type="ECO:0000256" key="5">
    <source>
        <dbReference type="ARBA" id="ARBA00022840"/>
    </source>
</evidence>
<feature type="compositionally biased region" description="Low complexity" evidence="7">
    <location>
        <begin position="1605"/>
        <end position="1619"/>
    </location>
</feature>
<feature type="compositionally biased region" description="Polar residues" evidence="7">
    <location>
        <begin position="1707"/>
        <end position="1718"/>
    </location>
</feature>
<feature type="compositionally biased region" description="Acidic residues" evidence="7">
    <location>
        <begin position="1090"/>
        <end position="1104"/>
    </location>
</feature>
<evidence type="ECO:0000256" key="2">
    <source>
        <dbReference type="ARBA" id="ARBA00022679"/>
    </source>
</evidence>
<dbReference type="InterPro" id="IPR011009">
    <property type="entry name" value="Kinase-like_dom_sf"/>
</dbReference>
<keyword evidence="3 6" id="KW-0547">Nucleotide-binding</keyword>
<keyword evidence="12" id="KW-1185">Reference proteome</keyword>
<feature type="compositionally biased region" description="Low complexity" evidence="7">
    <location>
        <begin position="1022"/>
        <end position="1031"/>
    </location>
</feature>
<keyword evidence="8" id="KW-0472">Membrane</keyword>
<proteinExistence type="predicted"/>
<feature type="region of interest" description="Disordered" evidence="7">
    <location>
        <begin position="1843"/>
        <end position="1863"/>
    </location>
</feature>
<dbReference type="PROSITE" id="PS51257">
    <property type="entry name" value="PROKAR_LIPOPROTEIN"/>
    <property type="match status" value="1"/>
</dbReference>
<evidence type="ECO:0000256" key="6">
    <source>
        <dbReference type="PROSITE-ProRule" id="PRU10141"/>
    </source>
</evidence>
<feature type="domain" description="Protein kinase" evidence="10">
    <location>
        <begin position="611"/>
        <end position="858"/>
    </location>
</feature>
<feature type="region of interest" description="Disordered" evidence="7">
    <location>
        <begin position="397"/>
        <end position="449"/>
    </location>
</feature>
<dbReference type="CDD" id="cd12087">
    <property type="entry name" value="TM_EGFR-like"/>
    <property type="match status" value="1"/>
</dbReference>
<feature type="region of interest" description="Disordered" evidence="7">
    <location>
        <begin position="1421"/>
        <end position="1484"/>
    </location>
</feature>
<feature type="compositionally biased region" description="Polar residues" evidence="7">
    <location>
        <begin position="1309"/>
        <end position="1320"/>
    </location>
</feature>
<keyword evidence="9" id="KW-0732">Signal</keyword>
<feature type="compositionally biased region" description="Polar residues" evidence="7">
    <location>
        <begin position="904"/>
        <end position="916"/>
    </location>
</feature>
<evidence type="ECO:0000256" key="9">
    <source>
        <dbReference type="SAM" id="SignalP"/>
    </source>
</evidence>
<dbReference type="InterPro" id="IPR008271">
    <property type="entry name" value="Ser/Thr_kinase_AS"/>
</dbReference>
<dbReference type="SUPFAM" id="SSF56112">
    <property type="entry name" value="Protein kinase-like (PK-like)"/>
    <property type="match status" value="1"/>
</dbReference>
<dbReference type="EMBL" id="JALJOT010000003">
    <property type="protein sequence ID" value="KAK9916960.1"/>
    <property type="molecule type" value="Genomic_DNA"/>
</dbReference>
<feature type="region of interest" description="Disordered" evidence="7">
    <location>
        <begin position="899"/>
        <end position="925"/>
    </location>
</feature>
<dbReference type="InterPro" id="IPR017441">
    <property type="entry name" value="Protein_kinase_ATP_BS"/>
</dbReference>
<feature type="compositionally biased region" description="Low complexity" evidence="7">
    <location>
        <begin position="1105"/>
        <end position="1122"/>
    </location>
</feature>
<keyword evidence="8" id="KW-1133">Transmembrane helix</keyword>
<keyword evidence="5 6" id="KW-0067">ATP-binding</keyword>
<feature type="region of interest" description="Disordered" evidence="7">
    <location>
        <begin position="1178"/>
        <end position="1405"/>
    </location>
</feature>
<feature type="compositionally biased region" description="Basic and acidic residues" evidence="7">
    <location>
        <begin position="1515"/>
        <end position="1529"/>
    </location>
</feature>
<dbReference type="Gene3D" id="1.10.510.10">
    <property type="entry name" value="Transferase(Phosphotransferase) domain 1"/>
    <property type="match status" value="1"/>
</dbReference>
<feature type="compositionally biased region" description="Low complexity" evidence="7">
    <location>
        <begin position="1266"/>
        <end position="1282"/>
    </location>
</feature>
<gene>
    <name evidence="11" type="ORF">WJX75_009236</name>
</gene>
<feature type="compositionally biased region" description="Low complexity" evidence="7">
    <location>
        <begin position="1739"/>
        <end position="1751"/>
    </location>
</feature>
<dbReference type="PROSITE" id="PS50011">
    <property type="entry name" value="PROTEIN_KINASE_DOM"/>
    <property type="match status" value="1"/>
</dbReference>
<evidence type="ECO:0000313" key="12">
    <source>
        <dbReference type="Proteomes" id="UP001491310"/>
    </source>
</evidence>
<feature type="transmembrane region" description="Helical" evidence="8">
    <location>
        <begin position="456"/>
        <end position="481"/>
    </location>
</feature>
<evidence type="ECO:0000256" key="1">
    <source>
        <dbReference type="ARBA" id="ARBA00022527"/>
    </source>
</evidence>
<evidence type="ECO:0000259" key="10">
    <source>
        <dbReference type="PROSITE" id="PS50011"/>
    </source>
</evidence>
<organism evidence="11 12">
    <name type="scientific">Coccomyxa subellipsoidea</name>
    <dbReference type="NCBI Taxonomy" id="248742"/>
    <lineage>
        <taxon>Eukaryota</taxon>
        <taxon>Viridiplantae</taxon>
        <taxon>Chlorophyta</taxon>
        <taxon>core chlorophytes</taxon>
        <taxon>Trebouxiophyceae</taxon>
        <taxon>Trebouxiophyceae incertae sedis</taxon>
        <taxon>Coccomyxaceae</taxon>
        <taxon>Coccomyxa</taxon>
    </lineage>
</organism>
<feature type="compositionally biased region" description="Polar residues" evidence="7">
    <location>
        <begin position="1671"/>
        <end position="1683"/>
    </location>
</feature>
<feature type="compositionally biased region" description="Low complexity" evidence="7">
    <location>
        <begin position="1764"/>
        <end position="1784"/>
    </location>
</feature>
<protein>
    <recommendedName>
        <fullName evidence="10">Protein kinase domain-containing protein</fullName>
    </recommendedName>
</protein>
<reference evidence="11 12" key="1">
    <citation type="journal article" date="2024" name="Nat. Commun.">
        <title>Phylogenomics reveals the evolutionary origins of lichenization in chlorophyte algae.</title>
        <authorList>
            <person name="Puginier C."/>
            <person name="Libourel C."/>
            <person name="Otte J."/>
            <person name="Skaloud P."/>
            <person name="Haon M."/>
            <person name="Grisel S."/>
            <person name="Petersen M."/>
            <person name="Berrin J.G."/>
            <person name="Delaux P.M."/>
            <person name="Dal Grande F."/>
            <person name="Keller J."/>
        </authorList>
    </citation>
    <scope>NUCLEOTIDE SEQUENCE [LARGE SCALE GENOMIC DNA]</scope>
    <source>
        <strain evidence="11 12">SAG 216-7</strain>
    </source>
</reference>
<evidence type="ECO:0000256" key="3">
    <source>
        <dbReference type="ARBA" id="ARBA00022741"/>
    </source>
</evidence>
<evidence type="ECO:0000256" key="4">
    <source>
        <dbReference type="ARBA" id="ARBA00022777"/>
    </source>
</evidence>
<comment type="caution">
    <text evidence="11">The sequence shown here is derived from an EMBL/GenBank/DDBJ whole genome shotgun (WGS) entry which is preliminary data.</text>
</comment>
<feature type="compositionally biased region" description="Pro residues" evidence="7">
    <location>
        <begin position="428"/>
        <end position="439"/>
    </location>
</feature>
<evidence type="ECO:0000256" key="7">
    <source>
        <dbReference type="SAM" id="MobiDB-lite"/>
    </source>
</evidence>
<feature type="compositionally biased region" description="Low complexity" evidence="7">
    <location>
        <begin position="1555"/>
        <end position="1583"/>
    </location>
</feature>
<accession>A0ABR2YZY0</accession>
<dbReference type="Proteomes" id="UP001491310">
    <property type="component" value="Unassembled WGS sequence"/>
</dbReference>
<feature type="compositionally biased region" description="Low complexity" evidence="7">
    <location>
        <begin position="1324"/>
        <end position="1335"/>
    </location>
</feature>
<dbReference type="CDD" id="cd13999">
    <property type="entry name" value="STKc_MAP3K-like"/>
    <property type="match status" value="1"/>
</dbReference>
<dbReference type="PANTHER" id="PTHR44329:SF288">
    <property type="entry name" value="MITOGEN-ACTIVATED PROTEIN KINASE KINASE KINASE 20"/>
    <property type="match status" value="1"/>
</dbReference>
<feature type="binding site" evidence="6">
    <location>
        <position position="639"/>
    </location>
    <ligand>
        <name>ATP</name>
        <dbReference type="ChEBI" id="CHEBI:30616"/>
    </ligand>
</feature>
<feature type="compositionally biased region" description="Low complexity" evidence="7">
    <location>
        <begin position="543"/>
        <end position="583"/>
    </location>
</feature>
<feature type="compositionally biased region" description="Low complexity" evidence="7">
    <location>
        <begin position="404"/>
        <end position="413"/>
    </location>
</feature>
<feature type="region of interest" description="Disordered" evidence="7">
    <location>
        <begin position="958"/>
        <end position="1161"/>
    </location>
</feature>
<keyword evidence="1" id="KW-0723">Serine/threonine-protein kinase</keyword>
<evidence type="ECO:0000313" key="11">
    <source>
        <dbReference type="EMBL" id="KAK9916960.1"/>
    </source>
</evidence>